<name>A0AA95H857_9GAMM</name>
<dbReference type="InterPro" id="IPR000668">
    <property type="entry name" value="Peptidase_C1A_C"/>
</dbReference>
<dbReference type="Proteomes" id="UP001300672">
    <property type="component" value="Chromosome"/>
</dbReference>
<dbReference type="GO" id="GO:0006508">
    <property type="term" value="P:proteolysis"/>
    <property type="evidence" value="ECO:0007669"/>
    <property type="project" value="InterPro"/>
</dbReference>
<gene>
    <name evidence="3" type="ORF">QJT80_07545</name>
</gene>
<comment type="similarity">
    <text evidence="1">Belongs to the peptidase C1 family.</text>
</comment>
<sequence length="473" mass="54032">MSTSTRHKNLGGCRVGRVPPQAKRRQVKAAQHLPQQVDLRPHLTKIEEQVGMSCVANTCAGAYEYLAKRHLGKSADVSRLFIYYNARLEDGNEGVDDGTTMQSAIEGLKKYGACKEDLWPNDEDYINEEPNSESYEHGAYFKIAEAEYVETDLTLWQQTLASGYPIAFCLNTFSSFDDATENKGRVPIPKKNEQEREEHGWHAMLCVGYLAKDQMFIVRNSWGTAWGDKGYCYIPYKYVIHDELNGHDSWIIKALDDLDFSSDISSEEDNSYFASEDSIQLFDFYLATDDVEGFATALESLCEEYCSEESFYFDYEETEEDGITYAEITNFDLSLANSDPDSFIEALDSLCQEWAEDENYDYTVSGNEDTETESEETDSEADEGTLTLTGFYIYTDEAEAVIEKLEKLLIKHSKQSDYYEYEWQEEEDDTGTYIDFTSFAITPDNYDAFLSALESFCEKQSNDNGYNWDEPEA</sequence>
<evidence type="ECO:0000313" key="3">
    <source>
        <dbReference type="EMBL" id="WGZ92331.1"/>
    </source>
</evidence>
<dbReference type="EMBL" id="CP124755">
    <property type="protein sequence ID" value="WGZ92331.1"/>
    <property type="molecule type" value="Genomic_DNA"/>
</dbReference>
<reference evidence="3" key="2">
    <citation type="submission" date="2023-04" db="EMBL/GenBank/DDBJ databases">
        <authorList>
            <person name="Beletskiy A.V."/>
            <person name="Mardanov A.V."/>
            <person name="Ravin N.V."/>
        </authorList>
    </citation>
    <scope>NUCLEOTIDE SEQUENCE</scope>
    <source>
        <strain evidence="3">GKL-01</strain>
    </source>
</reference>
<dbReference type="CDD" id="cd02619">
    <property type="entry name" value="Peptidase_C1"/>
    <property type="match status" value="1"/>
</dbReference>
<dbReference type="InterPro" id="IPR013128">
    <property type="entry name" value="Peptidase_C1A"/>
</dbReference>
<dbReference type="GO" id="GO:0008234">
    <property type="term" value="F:cysteine-type peptidase activity"/>
    <property type="evidence" value="ECO:0007669"/>
    <property type="project" value="InterPro"/>
</dbReference>
<organism evidence="3">
    <name type="scientific">Candidatus Thiocaldithrix dubininis</name>
    <dbReference type="NCBI Taxonomy" id="3080823"/>
    <lineage>
        <taxon>Bacteria</taxon>
        <taxon>Pseudomonadati</taxon>
        <taxon>Pseudomonadota</taxon>
        <taxon>Gammaproteobacteria</taxon>
        <taxon>Thiotrichales</taxon>
        <taxon>Thiotrichaceae</taxon>
        <taxon>Candidatus Thiocaldithrix</taxon>
    </lineage>
</organism>
<dbReference type="KEGG" id="tdu:QJT80_07545"/>
<evidence type="ECO:0000259" key="2">
    <source>
        <dbReference type="SMART" id="SM00645"/>
    </source>
</evidence>
<dbReference type="Gene3D" id="3.90.70.10">
    <property type="entry name" value="Cysteine proteinases"/>
    <property type="match status" value="1"/>
</dbReference>
<reference evidence="3" key="1">
    <citation type="journal article" date="2023" name="Int. J. Mol. Sci.">
        <title>Metagenomics Revealed a New Genus 'Candidatus Thiocaldithrix dubininis' gen. nov., sp. nov. and a New Species 'Candidatus Thiothrix putei' sp. nov. in the Family Thiotrichaceae, Some Members of Which Have Traits of Both Na+- and H+-Motive Energetics.</title>
        <authorList>
            <person name="Ravin N.V."/>
            <person name="Muntyan M.S."/>
            <person name="Smolyakov D.D."/>
            <person name="Rudenko T.S."/>
            <person name="Beletsky A.V."/>
            <person name="Mardanov A.V."/>
            <person name="Grabovich M.Y."/>
        </authorList>
    </citation>
    <scope>NUCLEOTIDE SEQUENCE</scope>
    <source>
        <strain evidence="3">GKL-01</strain>
    </source>
</reference>
<evidence type="ECO:0000256" key="1">
    <source>
        <dbReference type="ARBA" id="ARBA00008455"/>
    </source>
</evidence>
<dbReference type="InterPro" id="IPR038765">
    <property type="entry name" value="Papain-like_cys_pep_sf"/>
</dbReference>
<dbReference type="SUPFAM" id="SSF54001">
    <property type="entry name" value="Cysteine proteinases"/>
    <property type="match status" value="1"/>
</dbReference>
<dbReference type="AlphaFoldDB" id="A0AA95H857"/>
<dbReference type="PANTHER" id="PTHR12411">
    <property type="entry name" value="CYSTEINE PROTEASE FAMILY C1-RELATED"/>
    <property type="match status" value="1"/>
</dbReference>
<accession>A0AA95H857</accession>
<protein>
    <submittedName>
        <fullName evidence="3">C1 family peptidase</fullName>
    </submittedName>
</protein>
<dbReference type="Pfam" id="PF00112">
    <property type="entry name" value="Peptidase_C1"/>
    <property type="match status" value="1"/>
</dbReference>
<feature type="domain" description="Peptidase C1A papain C-terminal" evidence="2">
    <location>
        <begin position="33"/>
        <end position="240"/>
    </location>
</feature>
<dbReference type="SMART" id="SM00645">
    <property type="entry name" value="Pept_C1"/>
    <property type="match status" value="1"/>
</dbReference>
<proteinExistence type="inferred from homology"/>